<reference evidence="2 3" key="1">
    <citation type="submission" date="2024-01" db="EMBL/GenBank/DDBJ databases">
        <title>Genome assemblies of Stephania.</title>
        <authorList>
            <person name="Yang L."/>
        </authorList>
    </citation>
    <scope>NUCLEOTIDE SEQUENCE [LARGE SCALE GENOMIC DNA]</scope>
    <source>
        <strain evidence="2">YNDBR</strain>
        <tissue evidence="2">Leaf</tissue>
    </source>
</reference>
<sequence>MTYNANDTKFSSPMPAIGLYVAGATLVCLLLMLCDIFSAIRQRKPWIPCHFFVLNSFTLTLLSVVTKICGDLNTSMPSALDQLSKLCGTSLACISIGFFRPSIVNMQESELSANLAALTLMVITIIANISLQISTGAIFLFKAEHVINLVLMLLLLSLTACVKSRFTDYFTESFRRSIKHMPRNIRTVKRCYMFSYFTSPQLLFCRFSHVAAIGMLCTVCCVVLLQAMVRAYRLDLGTKEVSDYKWSIWAVVGLQILTLNVGILAVVFRCIALASQMHSPLFSLLKETSIFYFYQIQLLIHRNWELYYRALNYLRVVFKIFRVSEHILWPMLVGVRIWAVCMDKLTVIMILAARDCFAWFVIKSGIDFGFSNCSRGDDGVVLGMLKKEFSDTVSELKSIPDFYSDHLLWKSYQDMEKCIKEHSTNSMHCLHKFLGKPHQSAGLLKQISKSSDELLILVCLARMAHLLAPLIPNDHSLVSALDQAFEVIVFIHENTKTTSVSSGLKVNFAKDIWINRSINSHWFQNDFIKHLNKGDTSHSLDNVCGIVEKYMQVNLMCQEVSDIISIIGEPKLDIISDENMNELYDRIEQLFVEMLHSFIDRLPEAIFNSINESVPSDEFEINVKDAMKLIAKLNIMDAKSLCFTCSNMTSFMTTDTAERDNESGGSFSCVHDEDVNLRLPSTLEDDIEEAV</sequence>
<dbReference type="PANTHER" id="PTHR35307">
    <property type="entry name" value="PROTEIN, PUTATIVE-RELATED"/>
    <property type="match status" value="1"/>
</dbReference>
<dbReference type="Proteomes" id="UP001420932">
    <property type="component" value="Unassembled WGS sequence"/>
</dbReference>
<evidence type="ECO:0000313" key="3">
    <source>
        <dbReference type="Proteomes" id="UP001420932"/>
    </source>
</evidence>
<feature type="transmembrane region" description="Helical" evidence="1">
    <location>
        <begin position="203"/>
        <end position="226"/>
    </location>
</feature>
<keyword evidence="1" id="KW-0472">Membrane</keyword>
<proteinExistence type="predicted"/>
<dbReference type="EMBL" id="JBBNAF010000055">
    <property type="protein sequence ID" value="KAK9081347.1"/>
    <property type="molecule type" value="Genomic_DNA"/>
</dbReference>
<name>A0AAP0DZ48_9MAGN</name>
<keyword evidence="3" id="KW-1185">Reference proteome</keyword>
<dbReference type="AlphaFoldDB" id="A0AAP0DZ48"/>
<feature type="transmembrane region" description="Helical" evidence="1">
    <location>
        <begin position="17"/>
        <end position="37"/>
    </location>
</feature>
<protein>
    <submittedName>
        <fullName evidence="2">Uncharacterized protein</fullName>
    </submittedName>
</protein>
<evidence type="ECO:0000313" key="2">
    <source>
        <dbReference type="EMBL" id="KAK9081347.1"/>
    </source>
</evidence>
<keyword evidence="1" id="KW-1133">Transmembrane helix</keyword>
<comment type="caution">
    <text evidence="2">The sequence shown here is derived from an EMBL/GenBank/DDBJ whole genome shotgun (WGS) entry which is preliminary data.</text>
</comment>
<evidence type="ECO:0000256" key="1">
    <source>
        <dbReference type="SAM" id="Phobius"/>
    </source>
</evidence>
<keyword evidence="1" id="KW-0812">Transmembrane</keyword>
<gene>
    <name evidence="2" type="ORF">Syun_031126</name>
</gene>
<feature type="transmembrane region" description="Helical" evidence="1">
    <location>
        <begin position="246"/>
        <end position="268"/>
    </location>
</feature>
<organism evidence="2 3">
    <name type="scientific">Stephania yunnanensis</name>
    <dbReference type="NCBI Taxonomy" id="152371"/>
    <lineage>
        <taxon>Eukaryota</taxon>
        <taxon>Viridiplantae</taxon>
        <taxon>Streptophyta</taxon>
        <taxon>Embryophyta</taxon>
        <taxon>Tracheophyta</taxon>
        <taxon>Spermatophyta</taxon>
        <taxon>Magnoliopsida</taxon>
        <taxon>Ranunculales</taxon>
        <taxon>Menispermaceae</taxon>
        <taxon>Menispermoideae</taxon>
        <taxon>Cissampelideae</taxon>
        <taxon>Stephania</taxon>
    </lineage>
</organism>
<feature type="transmembrane region" description="Helical" evidence="1">
    <location>
        <begin position="146"/>
        <end position="166"/>
    </location>
</feature>
<feature type="transmembrane region" description="Helical" evidence="1">
    <location>
        <begin position="49"/>
        <end position="68"/>
    </location>
</feature>
<accession>A0AAP0DZ48</accession>
<feature type="transmembrane region" description="Helical" evidence="1">
    <location>
        <begin position="115"/>
        <end position="140"/>
    </location>
</feature>
<dbReference type="PANTHER" id="PTHR35307:SF6">
    <property type="entry name" value="TRANSMEMBRANE PROTEIN"/>
    <property type="match status" value="1"/>
</dbReference>